<dbReference type="Proteomes" id="UP000054032">
    <property type="component" value="Unassembled WGS sequence"/>
</dbReference>
<dbReference type="eggNOG" id="KOG4266">
    <property type="taxonomic scope" value="Eukaryota"/>
</dbReference>
<dbReference type="RefSeq" id="XP_007689392.1">
    <property type="nucleotide sequence ID" value="XM_007691202.1"/>
</dbReference>
<dbReference type="PANTHER" id="PTHR43806:SF66">
    <property type="entry name" value="SERIN ENDOPEPTIDASE"/>
    <property type="match status" value="1"/>
</dbReference>
<comment type="similarity">
    <text evidence="1 7 8">Belongs to the peptidase S8 family.</text>
</comment>
<accession>W6YXC8</accession>
<dbReference type="CDD" id="cd07489">
    <property type="entry name" value="Peptidases_S8_5"/>
    <property type="match status" value="1"/>
</dbReference>
<dbReference type="SUPFAM" id="SSF52743">
    <property type="entry name" value="Subtilisin-like"/>
    <property type="match status" value="1"/>
</dbReference>
<dbReference type="HOGENOM" id="CLU_003559_3_1_1"/>
<dbReference type="InterPro" id="IPR015500">
    <property type="entry name" value="Peptidase_S8_subtilisin-rel"/>
</dbReference>
<evidence type="ECO:0000256" key="2">
    <source>
        <dbReference type="ARBA" id="ARBA00022670"/>
    </source>
</evidence>
<evidence type="ECO:0000259" key="10">
    <source>
        <dbReference type="Pfam" id="PF00082"/>
    </source>
</evidence>
<evidence type="ECO:0000256" key="6">
    <source>
        <dbReference type="PIRSR" id="PIRSR615500-1"/>
    </source>
</evidence>
<evidence type="ECO:0000256" key="8">
    <source>
        <dbReference type="RuleBase" id="RU003355"/>
    </source>
</evidence>
<dbReference type="Gene3D" id="3.40.50.200">
    <property type="entry name" value="Peptidase S8/S53 domain"/>
    <property type="match status" value="2"/>
</dbReference>
<proteinExistence type="inferred from homology"/>
<keyword evidence="4 7" id="KW-0378">Hydrolase</keyword>
<dbReference type="GO" id="GO:0004252">
    <property type="term" value="F:serine-type endopeptidase activity"/>
    <property type="evidence" value="ECO:0007669"/>
    <property type="project" value="UniProtKB-UniRule"/>
</dbReference>
<keyword evidence="13" id="KW-1185">Reference proteome</keyword>
<reference evidence="12 13" key="1">
    <citation type="journal article" date="2013" name="PLoS Genet.">
        <title>Comparative genome structure, secondary metabolite, and effector coding capacity across Cochliobolus pathogens.</title>
        <authorList>
            <person name="Condon B.J."/>
            <person name="Leng Y."/>
            <person name="Wu D."/>
            <person name="Bushley K.E."/>
            <person name="Ohm R.A."/>
            <person name="Otillar R."/>
            <person name="Martin J."/>
            <person name="Schackwitz W."/>
            <person name="Grimwood J."/>
            <person name="MohdZainudin N."/>
            <person name="Xue C."/>
            <person name="Wang R."/>
            <person name="Manning V.A."/>
            <person name="Dhillon B."/>
            <person name="Tu Z.J."/>
            <person name="Steffenson B.J."/>
            <person name="Salamov A."/>
            <person name="Sun H."/>
            <person name="Lowry S."/>
            <person name="LaButti K."/>
            <person name="Han J."/>
            <person name="Copeland A."/>
            <person name="Lindquist E."/>
            <person name="Barry K."/>
            <person name="Schmutz J."/>
            <person name="Baker S.E."/>
            <person name="Ciuffetti L.M."/>
            <person name="Grigoriev I.V."/>
            <person name="Zhong S."/>
            <person name="Turgeon B.G."/>
        </authorList>
    </citation>
    <scope>NUCLEOTIDE SEQUENCE [LARGE SCALE GENOMIC DNA]</scope>
    <source>
        <strain evidence="12 13">ATCC 44560</strain>
    </source>
</reference>
<dbReference type="Pfam" id="PF00082">
    <property type="entry name" value="Peptidase_S8"/>
    <property type="match status" value="1"/>
</dbReference>
<dbReference type="GO" id="GO:0016020">
    <property type="term" value="C:membrane"/>
    <property type="evidence" value="ECO:0007669"/>
    <property type="project" value="InterPro"/>
</dbReference>
<keyword evidence="2 7" id="KW-0645">Protease</keyword>
<dbReference type="InterPro" id="IPR022398">
    <property type="entry name" value="Peptidase_S8_His-AS"/>
</dbReference>
<keyword evidence="3 9" id="KW-0732">Signal</keyword>
<evidence type="ECO:0000256" key="5">
    <source>
        <dbReference type="ARBA" id="ARBA00022825"/>
    </source>
</evidence>
<sequence length="860" mass="91646">MGWKSYLLPLFLGAVAGLEQPQVVPGAYIVEYEDNRVGLLSSTLNTLGVEKVLDLNYDVFKGATVVFKDKKSSDEHMSSLISNPAIKNVWHKMTVSLPNPRVGSIASPGLARSSRLEARNFQGNQTYSPHVMTQVDKLHAKGFTGKGIIIAVVDSGVDYTHPALGGCFGPDCLVAKGYDFTGDAYNGTNTPVPDDDPMDCLGHGTHVAGIIAAQQNKYGFIGAAPDVKIAAYKVSGCSERVGSDDILAAAFMRAQQEGAHIITASFGSPGGWSETFIEVIASRIVAKGVIFTISAGNSADQGLFYPSDPTGGNGVAAIASYDNTVTPVLLTQSSYLVSNETKQSFKWAKGSPDNWKNASGLPLWAPAFNTNETEDACTPISDNTTEFSNKVILVSAVDDCVDQYLDNLLNLEVPYIMISTQLNTSERNLNFPPSPGLLGIGMVSSTVGTKWYTALAAGKVVTLDFTDLATSPVTLEQPPNNRTGGLLSSYTSWGPSFEGELRPSFGAPGGNILSTWPVALGSYAVLSGTSMSCPLAAAIYALLLNVRKTFDPIELQNLLASTAKPVQSRGRSLIAPPAQQGAGLVQAYDAAYATTVLSRPGLAFNDTIRLTSKTFTISNTGDKNVTYELDVVNAATAYTFSGSIRPAIPPELDSSFAKVDLSNYNVTIPAGGKTTIVVKATPPSVDISRLPVYGGYIRVNGTNGERLSIPYQGIAGDLNAVTIMNGTYLSNSKSDPDYRPFNNTNSTFMFPQVDIADIQLITDDLPVAAVDLVFGTPLLNIQIVSTSKQLVNLGNAAGSPFNYTSRGLFTYGWNGQLDDNSFVPPGSYKFRVSALHIFGEPDQPQEYDVAETSSFRIAYK</sequence>
<dbReference type="EMBL" id="KI964012">
    <property type="protein sequence ID" value="EUC44067.1"/>
    <property type="molecule type" value="Genomic_DNA"/>
</dbReference>
<keyword evidence="5 7" id="KW-0720">Serine protease</keyword>
<dbReference type="STRING" id="930090.W6YXC8"/>
<gene>
    <name evidence="12" type="ORF">COCMIDRAFT_6555</name>
</gene>
<feature type="active site" description="Charge relay system" evidence="6 7">
    <location>
        <position position="154"/>
    </location>
</feature>
<protein>
    <recommendedName>
        <fullName evidence="14">Peptidase S8/S53 domain-containing protein</fullName>
    </recommendedName>
</protein>
<dbReference type="PROSITE" id="PS00136">
    <property type="entry name" value="SUBTILASE_ASP"/>
    <property type="match status" value="1"/>
</dbReference>
<dbReference type="InterPro" id="IPR036852">
    <property type="entry name" value="Peptidase_S8/S53_dom_sf"/>
</dbReference>
<dbReference type="InterPro" id="IPR023827">
    <property type="entry name" value="Peptidase_S8_Asp-AS"/>
</dbReference>
<evidence type="ECO:0000256" key="4">
    <source>
        <dbReference type="ARBA" id="ARBA00022801"/>
    </source>
</evidence>
<feature type="signal peptide" evidence="9">
    <location>
        <begin position="1"/>
        <end position="17"/>
    </location>
</feature>
<dbReference type="InterPro" id="IPR034187">
    <property type="entry name" value="Peptidases_S8_5"/>
</dbReference>
<evidence type="ECO:0000313" key="13">
    <source>
        <dbReference type="Proteomes" id="UP000054032"/>
    </source>
</evidence>
<feature type="domain" description="C5a peptidase/Subtilisin-like protease SBT2-like Fn3-like" evidence="11">
    <location>
        <begin position="603"/>
        <end position="711"/>
    </location>
</feature>
<dbReference type="GeneID" id="19125000"/>
<dbReference type="PROSITE" id="PS00137">
    <property type="entry name" value="SUBTILASE_HIS"/>
    <property type="match status" value="1"/>
</dbReference>
<dbReference type="Gene3D" id="2.60.40.1710">
    <property type="entry name" value="Subtilisin-like superfamily"/>
    <property type="match status" value="1"/>
</dbReference>
<dbReference type="GO" id="GO:0006508">
    <property type="term" value="P:proteolysis"/>
    <property type="evidence" value="ECO:0007669"/>
    <property type="project" value="UniProtKB-KW"/>
</dbReference>
<evidence type="ECO:0000259" key="11">
    <source>
        <dbReference type="Pfam" id="PF06280"/>
    </source>
</evidence>
<dbReference type="OrthoDB" id="10256524at2759"/>
<evidence type="ECO:0000313" key="12">
    <source>
        <dbReference type="EMBL" id="EUC44067.1"/>
    </source>
</evidence>
<dbReference type="PROSITE" id="PS00138">
    <property type="entry name" value="SUBTILASE_SER"/>
    <property type="match status" value="1"/>
</dbReference>
<dbReference type="PANTHER" id="PTHR43806">
    <property type="entry name" value="PEPTIDASE S8"/>
    <property type="match status" value="1"/>
</dbReference>
<organism evidence="12 13">
    <name type="scientific">Bipolaris oryzae ATCC 44560</name>
    <dbReference type="NCBI Taxonomy" id="930090"/>
    <lineage>
        <taxon>Eukaryota</taxon>
        <taxon>Fungi</taxon>
        <taxon>Dikarya</taxon>
        <taxon>Ascomycota</taxon>
        <taxon>Pezizomycotina</taxon>
        <taxon>Dothideomycetes</taxon>
        <taxon>Pleosporomycetidae</taxon>
        <taxon>Pleosporales</taxon>
        <taxon>Pleosporineae</taxon>
        <taxon>Pleosporaceae</taxon>
        <taxon>Bipolaris</taxon>
    </lineage>
</organism>
<dbReference type="Pfam" id="PF06280">
    <property type="entry name" value="fn3_5"/>
    <property type="match status" value="1"/>
</dbReference>
<dbReference type="PRINTS" id="PR00723">
    <property type="entry name" value="SUBTILISIN"/>
</dbReference>
<dbReference type="InterPro" id="IPR050131">
    <property type="entry name" value="Peptidase_S8_subtilisin-like"/>
</dbReference>
<evidence type="ECO:0008006" key="14">
    <source>
        <dbReference type="Google" id="ProtNLM"/>
    </source>
</evidence>
<feature type="active site" description="Charge relay system" evidence="6 7">
    <location>
        <position position="203"/>
    </location>
</feature>
<dbReference type="InterPro" id="IPR023828">
    <property type="entry name" value="Peptidase_S8_Ser-AS"/>
</dbReference>
<feature type="domain" description="Peptidase S8/S53" evidence="10">
    <location>
        <begin position="145"/>
        <end position="567"/>
    </location>
</feature>
<evidence type="ECO:0000256" key="3">
    <source>
        <dbReference type="ARBA" id="ARBA00022729"/>
    </source>
</evidence>
<evidence type="ECO:0000256" key="7">
    <source>
        <dbReference type="PROSITE-ProRule" id="PRU01240"/>
    </source>
</evidence>
<feature type="chain" id="PRO_5004889493" description="Peptidase S8/S53 domain-containing protein" evidence="9">
    <location>
        <begin position="18"/>
        <end position="860"/>
    </location>
</feature>
<dbReference type="InterPro" id="IPR010435">
    <property type="entry name" value="C5a/SBT2-like_Fn3"/>
</dbReference>
<dbReference type="AlphaFoldDB" id="W6YXC8"/>
<dbReference type="KEGG" id="bor:COCMIDRAFT_6555"/>
<dbReference type="InterPro" id="IPR000209">
    <property type="entry name" value="Peptidase_S8/S53_dom"/>
</dbReference>
<name>W6YXC8_COCMI</name>
<dbReference type="PROSITE" id="PS51892">
    <property type="entry name" value="SUBTILASE"/>
    <property type="match status" value="1"/>
</dbReference>
<evidence type="ECO:0000256" key="1">
    <source>
        <dbReference type="ARBA" id="ARBA00011073"/>
    </source>
</evidence>
<evidence type="ECO:0000256" key="9">
    <source>
        <dbReference type="SAM" id="SignalP"/>
    </source>
</evidence>
<feature type="active site" description="Charge relay system" evidence="6 7">
    <location>
        <position position="530"/>
    </location>
</feature>